<reference evidence="2" key="1">
    <citation type="submission" date="2020-06" db="EMBL/GenBank/DDBJ databases">
        <authorList>
            <person name="Li T."/>
            <person name="Hu X."/>
            <person name="Zhang T."/>
            <person name="Song X."/>
            <person name="Zhang H."/>
            <person name="Dai N."/>
            <person name="Sheng W."/>
            <person name="Hou X."/>
            <person name="Wei L."/>
        </authorList>
    </citation>
    <scope>NUCLEOTIDE SEQUENCE</scope>
    <source>
        <strain evidence="2">G02</strain>
        <tissue evidence="2">Leaf</tissue>
    </source>
</reference>
<dbReference type="EMBL" id="JACGWJ010000009">
    <property type="protein sequence ID" value="KAL0399956.1"/>
    <property type="molecule type" value="Genomic_DNA"/>
</dbReference>
<evidence type="ECO:0000313" key="2">
    <source>
        <dbReference type="EMBL" id="KAL0399956.1"/>
    </source>
</evidence>
<dbReference type="AlphaFoldDB" id="A0AAW2T8C9"/>
<proteinExistence type="predicted"/>
<accession>A0AAW2T8C9</accession>
<feature type="region of interest" description="Disordered" evidence="1">
    <location>
        <begin position="1"/>
        <end position="25"/>
    </location>
</feature>
<reference evidence="2" key="2">
    <citation type="journal article" date="2024" name="Plant">
        <title>Genomic evolution and insights into agronomic trait innovations of Sesamum species.</title>
        <authorList>
            <person name="Miao H."/>
            <person name="Wang L."/>
            <person name="Qu L."/>
            <person name="Liu H."/>
            <person name="Sun Y."/>
            <person name="Le M."/>
            <person name="Wang Q."/>
            <person name="Wei S."/>
            <person name="Zheng Y."/>
            <person name="Lin W."/>
            <person name="Duan Y."/>
            <person name="Cao H."/>
            <person name="Xiong S."/>
            <person name="Wang X."/>
            <person name="Wei L."/>
            <person name="Li C."/>
            <person name="Ma Q."/>
            <person name="Ju M."/>
            <person name="Zhao R."/>
            <person name="Li G."/>
            <person name="Mu C."/>
            <person name="Tian Q."/>
            <person name="Mei H."/>
            <person name="Zhang T."/>
            <person name="Gao T."/>
            <person name="Zhang H."/>
        </authorList>
    </citation>
    <scope>NUCLEOTIDE SEQUENCE</scope>
    <source>
        <strain evidence="2">G02</strain>
    </source>
</reference>
<sequence length="85" mass="9576">MEPGDKENGDRTVTEPDKGIQNNDKEQNCRMLCDDQIHMESIATSMDQSACAIGTLVNESTHFPQLNEDMVLQNQQLLKNDQHTS</sequence>
<organism evidence="2">
    <name type="scientific">Sesamum radiatum</name>
    <name type="common">Black benniseed</name>
    <dbReference type="NCBI Taxonomy" id="300843"/>
    <lineage>
        <taxon>Eukaryota</taxon>
        <taxon>Viridiplantae</taxon>
        <taxon>Streptophyta</taxon>
        <taxon>Embryophyta</taxon>
        <taxon>Tracheophyta</taxon>
        <taxon>Spermatophyta</taxon>
        <taxon>Magnoliopsida</taxon>
        <taxon>eudicotyledons</taxon>
        <taxon>Gunneridae</taxon>
        <taxon>Pentapetalae</taxon>
        <taxon>asterids</taxon>
        <taxon>lamiids</taxon>
        <taxon>Lamiales</taxon>
        <taxon>Pedaliaceae</taxon>
        <taxon>Sesamum</taxon>
    </lineage>
</organism>
<name>A0AAW2T8C9_SESRA</name>
<comment type="caution">
    <text evidence="2">The sequence shown here is derived from an EMBL/GenBank/DDBJ whole genome shotgun (WGS) entry which is preliminary data.</text>
</comment>
<evidence type="ECO:0000256" key="1">
    <source>
        <dbReference type="SAM" id="MobiDB-lite"/>
    </source>
</evidence>
<protein>
    <submittedName>
        <fullName evidence="2">Uncharacterized protein</fullName>
    </submittedName>
</protein>
<gene>
    <name evidence="2" type="ORF">Sradi_2338900</name>
</gene>